<dbReference type="InterPro" id="IPR017930">
    <property type="entry name" value="Myb_dom"/>
</dbReference>
<evidence type="ECO:0000256" key="3">
    <source>
        <dbReference type="ARBA" id="ARBA00023163"/>
    </source>
</evidence>
<reference evidence="7 8" key="1">
    <citation type="submission" date="2020-12" db="EMBL/GenBank/DDBJ databases">
        <title>Concerted genomic and epigenomic changes stabilize Arabidopsis allopolyploids.</title>
        <authorList>
            <person name="Chen Z."/>
        </authorList>
    </citation>
    <scope>NUCLEOTIDE SEQUENCE [LARGE SCALE GENOMIC DNA]</scope>
    <source>
        <strain evidence="7">Allo738</strain>
        <tissue evidence="7">Leaf</tissue>
    </source>
</reference>
<dbReference type="PANTHER" id="PTHR31442">
    <property type="entry name" value="HOMEODOMAIN-LIKE SUPERFAMILY PROTEIN-RELATED"/>
    <property type="match status" value="1"/>
</dbReference>
<dbReference type="PANTHER" id="PTHR31442:SF29">
    <property type="entry name" value="HOMEODOMAIN-LIKE SUPERFAMILY PROTEIN"/>
    <property type="match status" value="1"/>
</dbReference>
<accession>A0A8T2BH55</accession>
<dbReference type="PROSITE" id="PS51294">
    <property type="entry name" value="HTH_MYB"/>
    <property type="match status" value="1"/>
</dbReference>
<dbReference type="InterPro" id="IPR001005">
    <property type="entry name" value="SANT/Myb"/>
</dbReference>
<gene>
    <name evidence="7" type="ORF">ISN45_Aa02g006220</name>
</gene>
<evidence type="ECO:0000256" key="2">
    <source>
        <dbReference type="ARBA" id="ARBA00023015"/>
    </source>
</evidence>
<sequence length="136" mass="15863">MNFKSIEDPEIVQESRTRKNHGRFVWSHELHQKFLNAIEQLGGNDKAIPKKILVVMNVEGLTRLNVATYLHKYRLTLERTTEAHRMNMATRQVPSFIRQGHHQNSSNSANPSETYHSTLSPRVQDVNIRFNQLHLH</sequence>
<proteinExistence type="predicted"/>
<comment type="caution">
    <text evidence="7">The sequence shown here is derived from an EMBL/GenBank/DDBJ whole genome shotgun (WGS) entry which is preliminary data.</text>
</comment>
<feature type="region of interest" description="Disordered" evidence="5">
    <location>
        <begin position="99"/>
        <end position="120"/>
    </location>
</feature>
<feature type="domain" description="HTH myb-type" evidence="6">
    <location>
        <begin position="18"/>
        <end position="78"/>
    </location>
</feature>
<keyword evidence="7" id="KW-0371">Homeobox</keyword>
<dbReference type="InterPro" id="IPR006447">
    <property type="entry name" value="Myb_dom_plants"/>
</dbReference>
<keyword evidence="4" id="KW-0539">Nucleus</keyword>
<dbReference type="GO" id="GO:0005634">
    <property type="term" value="C:nucleus"/>
    <property type="evidence" value="ECO:0007669"/>
    <property type="project" value="UniProtKB-SubCell"/>
</dbReference>
<comment type="subcellular location">
    <subcellularLocation>
        <location evidence="1">Nucleus</location>
    </subcellularLocation>
</comment>
<evidence type="ECO:0000256" key="4">
    <source>
        <dbReference type="ARBA" id="ARBA00023242"/>
    </source>
</evidence>
<evidence type="ECO:0000313" key="7">
    <source>
        <dbReference type="EMBL" id="KAG7585253.1"/>
    </source>
</evidence>
<dbReference type="InterPro" id="IPR044841">
    <property type="entry name" value="LUX/BOA-like"/>
</dbReference>
<evidence type="ECO:0000313" key="8">
    <source>
        <dbReference type="Proteomes" id="UP000694240"/>
    </source>
</evidence>
<feature type="compositionally biased region" description="Polar residues" evidence="5">
    <location>
        <begin position="102"/>
        <end position="120"/>
    </location>
</feature>
<organism evidence="7 8">
    <name type="scientific">Arabidopsis thaliana x Arabidopsis arenosa</name>
    <dbReference type="NCBI Taxonomy" id="1240361"/>
    <lineage>
        <taxon>Eukaryota</taxon>
        <taxon>Viridiplantae</taxon>
        <taxon>Streptophyta</taxon>
        <taxon>Embryophyta</taxon>
        <taxon>Tracheophyta</taxon>
        <taxon>Spermatophyta</taxon>
        <taxon>Magnoliopsida</taxon>
        <taxon>eudicotyledons</taxon>
        <taxon>Gunneridae</taxon>
        <taxon>Pentapetalae</taxon>
        <taxon>rosids</taxon>
        <taxon>malvids</taxon>
        <taxon>Brassicales</taxon>
        <taxon>Brassicaceae</taxon>
        <taxon>Camelineae</taxon>
        <taxon>Arabidopsis</taxon>
    </lineage>
</organism>
<keyword evidence="2" id="KW-0805">Transcription regulation</keyword>
<evidence type="ECO:0000256" key="5">
    <source>
        <dbReference type="SAM" id="MobiDB-lite"/>
    </source>
</evidence>
<dbReference type="AlphaFoldDB" id="A0A8T2BH55"/>
<dbReference type="GO" id="GO:0003677">
    <property type="term" value="F:DNA binding"/>
    <property type="evidence" value="ECO:0007669"/>
    <property type="project" value="UniProtKB-KW"/>
</dbReference>
<protein>
    <submittedName>
        <fullName evidence="7">Homeobox-like domain superfamily</fullName>
    </submittedName>
</protein>
<name>A0A8T2BH55_9BRAS</name>
<dbReference type="GO" id="GO:0003700">
    <property type="term" value="F:DNA-binding transcription factor activity"/>
    <property type="evidence" value="ECO:0007669"/>
    <property type="project" value="InterPro"/>
</dbReference>
<dbReference type="NCBIfam" id="TIGR01557">
    <property type="entry name" value="myb_SHAQKYF"/>
    <property type="match status" value="1"/>
</dbReference>
<keyword evidence="3" id="KW-0804">Transcription</keyword>
<keyword evidence="8" id="KW-1185">Reference proteome</keyword>
<dbReference type="FunFam" id="1.10.10.60:FF:000007">
    <property type="entry name" value="Two-component response regulator"/>
    <property type="match status" value="1"/>
</dbReference>
<keyword evidence="7" id="KW-0238">DNA-binding</keyword>
<dbReference type="Proteomes" id="UP000694240">
    <property type="component" value="Chromosome 7"/>
</dbReference>
<evidence type="ECO:0000256" key="1">
    <source>
        <dbReference type="ARBA" id="ARBA00004123"/>
    </source>
</evidence>
<evidence type="ECO:0000259" key="6">
    <source>
        <dbReference type="PROSITE" id="PS51294"/>
    </source>
</evidence>
<dbReference type="Pfam" id="PF00249">
    <property type="entry name" value="Myb_DNA-binding"/>
    <property type="match status" value="1"/>
</dbReference>
<dbReference type="EMBL" id="JAEFBK010000007">
    <property type="protein sequence ID" value="KAG7585253.1"/>
    <property type="molecule type" value="Genomic_DNA"/>
</dbReference>